<dbReference type="PANTHER" id="PTHR48050:SF13">
    <property type="entry name" value="STEROL 3-BETA-GLUCOSYLTRANSFERASE UGT80A2"/>
    <property type="match status" value="1"/>
</dbReference>
<evidence type="ECO:0000313" key="4">
    <source>
        <dbReference type="Proteomes" id="UP000503540"/>
    </source>
</evidence>
<reference evidence="3 4" key="1">
    <citation type="journal article" date="2019" name="ACS Chem. Biol.">
        <title>Identification and Mobilization of a Cryptic Antibiotic Biosynthesis Gene Locus from a Human-Pathogenic Nocardia Isolate.</title>
        <authorList>
            <person name="Herisse M."/>
            <person name="Ishida K."/>
            <person name="Porter J.L."/>
            <person name="Howden B."/>
            <person name="Hertweck C."/>
            <person name="Stinear T.P."/>
            <person name="Pidot S.J."/>
        </authorList>
    </citation>
    <scope>NUCLEOTIDE SEQUENCE [LARGE SCALE GENOMIC DNA]</scope>
    <source>
        <strain evidence="3 4">AUSMDU00012717</strain>
    </source>
</reference>
<dbReference type="InterPro" id="IPR050426">
    <property type="entry name" value="Glycosyltransferase_28"/>
</dbReference>
<evidence type="ECO:0000313" key="3">
    <source>
        <dbReference type="EMBL" id="QIS10232.1"/>
    </source>
</evidence>
<dbReference type="GO" id="GO:0005975">
    <property type="term" value="P:carbohydrate metabolic process"/>
    <property type="evidence" value="ECO:0007669"/>
    <property type="project" value="InterPro"/>
</dbReference>
<dbReference type="KEGG" id="nah:F5544_11700"/>
<dbReference type="Gene3D" id="3.40.50.2000">
    <property type="entry name" value="Glycogen Phosphorylase B"/>
    <property type="match status" value="2"/>
</dbReference>
<dbReference type="Proteomes" id="UP000503540">
    <property type="component" value="Chromosome"/>
</dbReference>
<dbReference type="InterPro" id="IPR004276">
    <property type="entry name" value="GlycoTrans_28_N"/>
</dbReference>
<dbReference type="GO" id="GO:0033072">
    <property type="term" value="P:vancomycin biosynthetic process"/>
    <property type="evidence" value="ECO:0007669"/>
    <property type="project" value="UniProtKB-ARBA"/>
</dbReference>
<feature type="domain" description="Glycosyltransferase family 28 N-terminal" evidence="1">
    <location>
        <begin position="33"/>
        <end position="79"/>
    </location>
</feature>
<dbReference type="Pfam" id="PF06722">
    <property type="entry name" value="EryCIII-like_C"/>
    <property type="match status" value="1"/>
</dbReference>
<keyword evidence="4" id="KW-1185">Reference proteome</keyword>
<feature type="domain" description="Erythromycin biosynthesis protein CIII-like C-terminal" evidence="2">
    <location>
        <begin position="335"/>
        <end position="425"/>
    </location>
</feature>
<dbReference type="FunFam" id="3.40.50.2000:FF:000009">
    <property type="entry name" value="Sterol 3-beta-glucosyltransferase UGT80A2"/>
    <property type="match status" value="1"/>
</dbReference>
<accession>A0A6G9YAJ5</accession>
<evidence type="ECO:0000259" key="2">
    <source>
        <dbReference type="Pfam" id="PF06722"/>
    </source>
</evidence>
<proteinExistence type="predicted"/>
<dbReference type="GO" id="GO:0016758">
    <property type="term" value="F:hexosyltransferase activity"/>
    <property type="evidence" value="ECO:0007669"/>
    <property type="project" value="InterPro"/>
</dbReference>
<name>A0A6G9YAJ5_9NOCA</name>
<dbReference type="InterPro" id="IPR002213">
    <property type="entry name" value="UDP_glucos_trans"/>
</dbReference>
<organism evidence="3 4">
    <name type="scientific">Nocardia arthritidis</name>
    <dbReference type="NCBI Taxonomy" id="228602"/>
    <lineage>
        <taxon>Bacteria</taxon>
        <taxon>Bacillati</taxon>
        <taxon>Actinomycetota</taxon>
        <taxon>Actinomycetes</taxon>
        <taxon>Mycobacteriales</taxon>
        <taxon>Nocardiaceae</taxon>
        <taxon>Nocardia</taxon>
    </lineage>
</organism>
<dbReference type="PANTHER" id="PTHR48050">
    <property type="entry name" value="STEROL 3-BETA-GLUCOSYLTRANSFERASE"/>
    <property type="match status" value="1"/>
</dbReference>
<sequence>MLITVMMRRADEPLSDSHQKTGGGGMRISIPLTGTRGDVQPALALGLELQRRGHDILVGAPPNLVDFVTSAGLSAIPCGPDVQQLYSSDEGQRTLAAGSSFRLMQLVGKQMADYADQMNHEVIEVCKGADVVVATMTTEDRAASVTEAMRVPLVVLHGFPCRKNHAYPVPGTLPPHWQPPGVVNGATWTLGENLRRVVFMRYLNQLRAELGLPKTMASPAAEMDRRGVPEVQIYDRALIPGLAEEWGERRPLVGFLPLERSAREAVGELAADHGEVVAWAIEGEPPIYFGFGSMPIRDGAAVLAMVEEVCARLGKRALVSAGWSDLSPEDARTGPNTKVVGPLAHDIVFPLCAAAVHHGGPNTTFESLRAGLPTLVCSVSFDQPLWGAQMERLGVGAHVPFRKLNRDTLTDGLRKVLSDATAARVKSFVEQLQSNSDATMRTADIVEAAAG</sequence>
<dbReference type="CDD" id="cd03784">
    <property type="entry name" value="GT1_Gtf-like"/>
    <property type="match status" value="1"/>
</dbReference>
<gene>
    <name evidence="3" type="ORF">F5544_11700</name>
</gene>
<dbReference type="SUPFAM" id="SSF53756">
    <property type="entry name" value="UDP-Glycosyltransferase/glycogen phosphorylase"/>
    <property type="match status" value="1"/>
</dbReference>
<protein>
    <submittedName>
        <fullName evidence="3">Glycosyltransferase</fullName>
    </submittedName>
</protein>
<dbReference type="GO" id="GO:0008194">
    <property type="term" value="F:UDP-glycosyltransferase activity"/>
    <property type="evidence" value="ECO:0007669"/>
    <property type="project" value="InterPro"/>
</dbReference>
<dbReference type="InterPro" id="IPR010610">
    <property type="entry name" value="EryCIII-like_C"/>
</dbReference>
<keyword evidence="3" id="KW-0808">Transferase</keyword>
<dbReference type="Pfam" id="PF03033">
    <property type="entry name" value="Glyco_transf_28"/>
    <property type="match status" value="1"/>
</dbReference>
<dbReference type="AlphaFoldDB" id="A0A6G9YAJ5"/>
<evidence type="ECO:0000259" key="1">
    <source>
        <dbReference type="Pfam" id="PF03033"/>
    </source>
</evidence>
<dbReference type="EMBL" id="CP046172">
    <property type="protein sequence ID" value="QIS10232.1"/>
    <property type="molecule type" value="Genomic_DNA"/>
</dbReference>